<evidence type="ECO:0000313" key="2">
    <source>
        <dbReference type="EMBL" id="KAL0320335.1"/>
    </source>
</evidence>
<dbReference type="EMBL" id="JACGWJ010000024">
    <property type="protein sequence ID" value="KAL0320335.1"/>
    <property type="molecule type" value="Genomic_DNA"/>
</dbReference>
<dbReference type="PANTHER" id="PTHR37610:SF40">
    <property type="entry name" value="OS01G0909600 PROTEIN"/>
    <property type="match status" value="1"/>
</dbReference>
<comment type="caution">
    <text evidence="2">The sequence shown here is derived from an EMBL/GenBank/DDBJ whole genome shotgun (WGS) entry which is preliminary data.</text>
</comment>
<sequence>MADQNQNVAAGSNQGVASGADQLEKDALYIHPSENCSLVLSSSPLDGTNFLAWSRAVYVSLGTKMKIGFIDGTFPRPVIGSHNFEQWRRVDLMVTSWIWNSISKDLVEAFMYVASSRESVA</sequence>
<accession>A0AAW2LPS8</accession>
<feature type="domain" description="Retrotransposon Copia-like N-terminal" evidence="1">
    <location>
        <begin position="31"/>
        <end position="77"/>
    </location>
</feature>
<dbReference type="PANTHER" id="PTHR37610">
    <property type="entry name" value="CCHC-TYPE DOMAIN-CONTAINING PROTEIN"/>
    <property type="match status" value="1"/>
</dbReference>
<dbReference type="AlphaFoldDB" id="A0AAW2LPS8"/>
<gene>
    <name evidence="2" type="ORF">Sradi_5295000</name>
</gene>
<reference evidence="2" key="2">
    <citation type="journal article" date="2024" name="Plant">
        <title>Genomic evolution and insights into agronomic trait innovations of Sesamum species.</title>
        <authorList>
            <person name="Miao H."/>
            <person name="Wang L."/>
            <person name="Qu L."/>
            <person name="Liu H."/>
            <person name="Sun Y."/>
            <person name="Le M."/>
            <person name="Wang Q."/>
            <person name="Wei S."/>
            <person name="Zheng Y."/>
            <person name="Lin W."/>
            <person name="Duan Y."/>
            <person name="Cao H."/>
            <person name="Xiong S."/>
            <person name="Wang X."/>
            <person name="Wei L."/>
            <person name="Li C."/>
            <person name="Ma Q."/>
            <person name="Ju M."/>
            <person name="Zhao R."/>
            <person name="Li G."/>
            <person name="Mu C."/>
            <person name="Tian Q."/>
            <person name="Mei H."/>
            <person name="Zhang T."/>
            <person name="Gao T."/>
            <person name="Zhang H."/>
        </authorList>
    </citation>
    <scope>NUCLEOTIDE SEQUENCE</scope>
    <source>
        <strain evidence="2">G02</strain>
    </source>
</reference>
<dbReference type="InterPro" id="IPR029472">
    <property type="entry name" value="Copia-like_N"/>
</dbReference>
<reference evidence="2" key="1">
    <citation type="submission" date="2020-06" db="EMBL/GenBank/DDBJ databases">
        <authorList>
            <person name="Li T."/>
            <person name="Hu X."/>
            <person name="Zhang T."/>
            <person name="Song X."/>
            <person name="Zhang H."/>
            <person name="Dai N."/>
            <person name="Sheng W."/>
            <person name="Hou X."/>
            <person name="Wei L."/>
        </authorList>
    </citation>
    <scope>NUCLEOTIDE SEQUENCE</scope>
    <source>
        <strain evidence="2">G02</strain>
        <tissue evidence="2">Leaf</tissue>
    </source>
</reference>
<name>A0AAW2LPS8_SESRA</name>
<organism evidence="2">
    <name type="scientific">Sesamum radiatum</name>
    <name type="common">Black benniseed</name>
    <dbReference type="NCBI Taxonomy" id="300843"/>
    <lineage>
        <taxon>Eukaryota</taxon>
        <taxon>Viridiplantae</taxon>
        <taxon>Streptophyta</taxon>
        <taxon>Embryophyta</taxon>
        <taxon>Tracheophyta</taxon>
        <taxon>Spermatophyta</taxon>
        <taxon>Magnoliopsida</taxon>
        <taxon>eudicotyledons</taxon>
        <taxon>Gunneridae</taxon>
        <taxon>Pentapetalae</taxon>
        <taxon>asterids</taxon>
        <taxon>lamiids</taxon>
        <taxon>Lamiales</taxon>
        <taxon>Pedaliaceae</taxon>
        <taxon>Sesamum</taxon>
    </lineage>
</organism>
<dbReference type="Pfam" id="PF14244">
    <property type="entry name" value="Retrotran_gag_3"/>
    <property type="match status" value="1"/>
</dbReference>
<proteinExistence type="predicted"/>
<protein>
    <recommendedName>
        <fullName evidence="1">Retrotransposon Copia-like N-terminal domain-containing protein</fullName>
    </recommendedName>
</protein>
<evidence type="ECO:0000259" key="1">
    <source>
        <dbReference type="Pfam" id="PF14244"/>
    </source>
</evidence>